<gene>
    <name evidence="3" type="ORF">Q0N36_07120</name>
</gene>
<accession>A0ABT8Q844</accession>
<feature type="region of interest" description="Disordered" evidence="1">
    <location>
        <begin position="224"/>
        <end position="247"/>
    </location>
</feature>
<organism evidence="3 4">
    <name type="scientific">Corynebacterium kefirresidentii</name>
    <dbReference type="NCBI Taxonomy" id="1979527"/>
    <lineage>
        <taxon>Bacteria</taxon>
        <taxon>Bacillati</taxon>
        <taxon>Actinomycetota</taxon>
        <taxon>Actinomycetes</taxon>
        <taxon>Mycobacteriales</taxon>
        <taxon>Corynebacteriaceae</taxon>
        <taxon>Corynebacterium</taxon>
    </lineage>
</organism>
<keyword evidence="4" id="KW-1185">Reference proteome</keyword>
<keyword evidence="2" id="KW-0732">Signal</keyword>
<sequence length="247" mass="26691">MRRCARPAHAIAGVVLSAMLLTGCSSQFDGDPYADNAKRAPVGIMVDASETDQVVLAEIFRQELIRQGREASLVREDIFQESKSGRYLNPNGNFYVGCTGAFLSVLNPGEAREISKDYRKAQQSSQPGGEDYLARTHIALMSALPGDLAAVEPSSATGCEDAEPKLPENFVALYQDDLLDREERQSIASLTKFITRKDISELAQEAEQKGDVAKVVRTWLHGSGTKMLDEEGDSDSSGGSDLTGGSK</sequence>
<comment type="caution">
    <text evidence="3">The sequence shown here is derived from an EMBL/GenBank/DDBJ whole genome shotgun (WGS) entry which is preliminary data.</text>
</comment>
<feature type="signal peptide" evidence="2">
    <location>
        <begin position="1"/>
        <end position="27"/>
    </location>
</feature>
<name>A0ABT8Q844_9CORY</name>
<evidence type="ECO:0000256" key="1">
    <source>
        <dbReference type="SAM" id="MobiDB-lite"/>
    </source>
</evidence>
<dbReference type="RefSeq" id="WP_301732691.1">
    <property type="nucleotide sequence ID" value="NZ_JAUKFL010000015.1"/>
</dbReference>
<evidence type="ECO:0000313" key="3">
    <source>
        <dbReference type="EMBL" id="MDN8620349.1"/>
    </source>
</evidence>
<dbReference type="PROSITE" id="PS51257">
    <property type="entry name" value="PROKAR_LIPOPROTEIN"/>
    <property type="match status" value="1"/>
</dbReference>
<reference evidence="3" key="1">
    <citation type="submission" date="2023-07" db="EMBL/GenBank/DDBJ databases">
        <title>Insights into the diversity of cutaneous corynebacteria.</title>
        <authorList>
            <person name="Bruggemann H."/>
            <person name="Poehlein A."/>
        </authorList>
    </citation>
    <scope>NUCLEOTIDE SEQUENCE</scope>
    <source>
        <strain evidence="3">P7_F1</strain>
    </source>
</reference>
<evidence type="ECO:0008006" key="5">
    <source>
        <dbReference type="Google" id="ProtNLM"/>
    </source>
</evidence>
<protein>
    <recommendedName>
        <fullName evidence="5">Secreted protein</fullName>
    </recommendedName>
</protein>
<feature type="compositionally biased region" description="Low complexity" evidence="1">
    <location>
        <begin position="235"/>
        <end position="247"/>
    </location>
</feature>
<dbReference type="EMBL" id="JAUKFM010000004">
    <property type="protein sequence ID" value="MDN8620349.1"/>
    <property type="molecule type" value="Genomic_DNA"/>
</dbReference>
<dbReference type="Proteomes" id="UP001174347">
    <property type="component" value="Unassembled WGS sequence"/>
</dbReference>
<evidence type="ECO:0000256" key="2">
    <source>
        <dbReference type="SAM" id="SignalP"/>
    </source>
</evidence>
<feature type="chain" id="PRO_5046470147" description="Secreted protein" evidence="2">
    <location>
        <begin position="28"/>
        <end position="247"/>
    </location>
</feature>
<proteinExistence type="predicted"/>
<evidence type="ECO:0000313" key="4">
    <source>
        <dbReference type="Proteomes" id="UP001174347"/>
    </source>
</evidence>